<dbReference type="Pfam" id="PF06050">
    <property type="entry name" value="HGD-D"/>
    <property type="match status" value="1"/>
</dbReference>
<dbReference type="InterPro" id="IPR010327">
    <property type="entry name" value="FldB/FldC_alpha/beta"/>
</dbReference>
<keyword evidence="6" id="KW-1185">Reference proteome</keyword>
<dbReference type="EMBL" id="CP046914">
    <property type="protein sequence ID" value="QGZ63333.1"/>
    <property type="molecule type" value="Genomic_DNA"/>
</dbReference>
<evidence type="ECO:0000313" key="6">
    <source>
        <dbReference type="Proteomes" id="UP000433577"/>
    </source>
</evidence>
<evidence type="ECO:0000256" key="4">
    <source>
        <dbReference type="ARBA" id="ARBA00023014"/>
    </source>
</evidence>
<dbReference type="AlphaFoldDB" id="A0A7Z2GK69"/>
<keyword evidence="2" id="KW-0479">Metal-binding</keyword>
<comment type="similarity">
    <text evidence="1">Belongs to the FldB/FldC dehydratase alpha/beta subunit family.</text>
</comment>
<keyword evidence="4" id="KW-0411">Iron-sulfur</keyword>
<name>A0A7Z2GK69_9BURK</name>
<dbReference type="Gene3D" id="3.40.50.11890">
    <property type="match status" value="1"/>
</dbReference>
<gene>
    <name evidence="5" type="ORF">FAZ98_16165</name>
</gene>
<keyword evidence="3" id="KW-0408">Iron</keyword>
<evidence type="ECO:0000256" key="1">
    <source>
        <dbReference type="ARBA" id="ARBA00005806"/>
    </source>
</evidence>
<organism evidence="5 6">
    <name type="scientific">Paraburkholderia acidisoli</name>
    <dbReference type="NCBI Taxonomy" id="2571748"/>
    <lineage>
        <taxon>Bacteria</taxon>
        <taxon>Pseudomonadati</taxon>
        <taxon>Pseudomonadota</taxon>
        <taxon>Betaproteobacteria</taxon>
        <taxon>Burkholderiales</taxon>
        <taxon>Burkholderiaceae</taxon>
        <taxon>Paraburkholderia</taxon>
    </lineage>
</organism>
<dbReference type="PANTHER" id="PTHR30548:SF5">
    <property type="entry name" value="SUBUNIT OF OXYGEN-SENSITIVE 2-HYDROXYISOCAPROYL-COA DEHYDRATASE"/>
    <property type="match status" value="1"/>
</dbReference>
<reference evidence="5 6" key="1">
    <citation type="submission" date="2019-12" db="EMBL/GenBank/DDBJ databases">
        <title>Paraburkholderia acidiphila 7Q-K02 sp. nov and Paraburkholderia acidisoli DHF22 sp. nov., two strains isolated from forest soil.</title>
        <authorList>
            <person name="Gao Z."/>
            <person name="Qiu L."/>
        </authorList>
    </citation>
    <scope>NUCLEOTIDE SEQUENCE [LARGE SCALE GENOMIC DNA]</scope>
    <source>
        <strain evidence="5 6">DHF22</strain>
    </source>
</reference>
<sequence>MTELLSTPLAPDARLAAFAATDTVEGAVPGANTVGYVSLNVPVELIEAAGCVPRRLTPRRHATLPHADRFLDACFDGAARALFEQFLRGDYAAYDLVVMPRTSENGLQLYYFLLEAQRLEPQLAIPPLHLFDLLQTPYRSTARYVRDQVERLKSRLEALSGRAIEADAVARAIRDANAHLARFDALTALRHAQPARMSGAAALQIVDALGKMPRAQHVAALDALLAERNALPAHDGPRLVVKGSAHDSDAFYRVVEACGAVIVGDEHLGGQLAVGGEFDSGLAPLDAIAHRYQLRSPSLRRYPQAGDDARFIEAIQAAHAHGVIFWYEANDDVLGWDYPDQKAALDALGVPSLRLLEQPYGEVPNAEVRAQVAAFIDALRPGAQPVGAVR</sequence>
<dbReference type="KEGG" id="pacs:FAZ98_16165"/>
<dbReference type="GO" id="GO:0046872">
    <property type="term" value="F:metal ion binding"/>
    <property type="evidence" value="ECO:0007669"/>
    <property type="project" value="UniProtKB-KW"/>
</dbReference>
<dbReference type="Gene3D" id="3.40.50.11900">
    <property type="match status" value="1"/>
</dbReference>
<evidence type="ECO:0008006" key="7">
    <source>
        <dbReference type="Google" id="ProtNLM"/>
    </source>
</evidence>
<dbReference type="Proteomes" id="UP000433577">
    <property type="component" value="Chromosome 2"/>
</dbReference>
<accession>A0A7Z2GK69</accession>
<dbReference type="OrthoDB" id="4578012at2"/>
<dbReference type="GO" id="GO:0051536">
    <property type="term" value="F:iron-sulfur cluster binding"/>
    <property type="evidence" value="ECO:0007669"/>
    <property type="project" value="UniProtKB-KW"/>
</dbReference>
<evidence type="ECO:0000256" key="3">
    <source>
        <dbReference type="ARBA" id="ARBA00023004"/>
    </source>
</evidence>
<evidence type="ECO:0000256" key="2">
    <source>
        <dbReference type="ARBA" id="ARBA00022723"/>
    </source>
</evidence>
<dbReference type="PANTHER" id="PTHR30548">
    <property type="entry name" value="2-HYDROXYGLUTARYL-COA DEHYDRATASE, D-COMPONENT-RELATED"/>
    <property type="match status" value="1"/>
</dbReference>
<evidence type="ECO:0000313" key="5">
    <source>
        <dbReference type="EMBL" id="QGZ63333.1"/>
    </source>
</evidence>
<dbReference type="Gene3D" id="1.20.1270.370">
    <property type="match status" value="1"/>
</dbReference>
<dbReference type="RefSeq" id="WP_158952326.1">
    <property type="nucleotide sequence ID" value="NZ_CP046914.1"/>
</dbReference>
<protein>
    <recommendedName>
        <fullName evidence="7">2-hydroxyacyl-CoA dehydratase</fullName>
    </recommendedName>
</protein>
<proteinExistence type="inferred from homology"/>